<evidence type="ECO:0000256" key="7">
    <source>
        <dbReference type="ARBA" id="ARBA00053401"/>
    </source>
</evidence>
<dbReference type="PROSITE" id="PS01071">
    <property type="entry name" value="GRPE"/>
    <property type="match status" value="1"/>
</dbReference>
<evidence type="ECO:0000256" key="1">
    <source>
        <dbReference type="ARBA" id="ARBA00004496"/>
    </source>
</evidence>
<dbReference type="PANTHER" id="PTHR21237">
    <property type="entry name" value="GRPE PROTEIN"/>
    <property type="match status" value="1"/>
</dbReference>
<accession>A0A660SF50</accession>
<name>A0A660SF50_UNCT6</name>
<evidence type="ECO:0000256" key="2">
    <source>
        <dbReference type="ARBA" id="ARBA00009054"/>
    </source>
</evidence>
<dbReference type="InterPro" id="IPR009012">
    <property type="entry name" value="GrpE_head"/>
</dbReference>
<dbReference type="GO" id="GO:0005737">
    <property type="term" value="C:cytoplasm"/>
    <property type="evidence" value="ECO:0007669"/>
    <property type="project" value="UniProtKB-SubCell"/>
</dbReference>
<dbReference type="InterPro" id="IPR000740">
    <property type="entry name" value="GrpE"/>
</dbReference>
<comment type="subcellular location">
    <subcellularLocation>
        <location evidence="1">Cytoplasm</location>
    </subcellularLocation>
</comment>
<dbReference type="SUPFAM" id="SSF51064">
    <property type="entry name" value="Head domain of nucleotide exchange factor GrpE"/>
    <property type="match status" value="1"/>
</dbReference>
<comment type="caution">
    <text evidence="11">The sequence shown here is derived from an EMBL/GenBank/DDBJ whole genome shotgun (WGS) entry which is preliminary data.</text>
</comment>
<dbReference type="Gene3D" id="2.30.22.10">
    <property type="entry name" value="Head domain of nucleotide exchange factor GrpE"/>
    <property type="match status" value="1"/>
</dbReference>
<keyword evidence="5 9" id="KW-0346">Stress response</keyword>
<sequence length="91" mass="10701">MKGIIMIYKQFHNMLKKEDIVQFESLGKKFDPRIHHALTHKEVEGKESDIVIEEYEKGYKYKDKILRPAKVIVSKIIKNDENIDKEANNNG</sequence>
<evidence type="ECO:0000256" key="3">
    <source>
        <dbReference type="ARBA" id="ARBA00011738"/>
    </source>
</evidence>
<reference evidence="11 12" key="1">
    <citation type="submission" date="2018-06" db="EMBL/GenBank/DDBJ databases">
        <title>Extensive metabolic versatility and redundancy in microbially diverse, dynamic hydrothermal sediments.</title>
        <authorList>
            <person name="Dombrowski N."/>
            <person name="Teske A."/>
            <person name="Baker B.J."/>
        </authorList>
    </citation>
    <scope>NUCLEOTIDE SEQUENCE [LARGE SCALE GENOMIC DNA]</scope>
    <source>
        <strain evidence="11">B10_G13</strain>
    </source>
</reference>
<dbReference type="PANTHER" id="PTHR21237:SF23">
    <property type="entry name" value="GRPE PROTEIN HOMOLOG, MITOCHONDRIAL"/>
    <property type="match status" value="1"/>
</dbReference>
<protein>
    <recommendedName>
        <fullName evidence="8 9">Protein GrpE</fullName>
    </recommendedName>
</protein>
<evidence type="ECO:0000256" key="10">
    <source>
        <dbReference type="RuleBase" id="RU004478"/>
    </source>
</evidence>
<dbReference type="GO" id="GO:0000774">
    <property type="term" value="F:adenyl-nucleotide exchange factor activity"/>
    <property type="evidence" value="ECO:0007669"/>
    <property type="project" value="InterPro"/>
</dbReference>
<gene>
    <name evidence="11" type="primary">grpE</name>
    <name evidence="11" type="ORF">DRP43_05320</name>
</gene>
<evidence type="ECO:0000313" key="12">
    <source>
        <dbReference type="Proteomes" id="UP000271125"/>
    </source>
</evidence>
<dbReference type="GO" id="GO:0042803">
    <property type="term" value="F:protein homodimerization activity"/>
    <property type="evidence" value="ECO:0007669"/>
    <property type="project" value="InterPro"/>
</dbReference>
<evidence type="ECO:0000313" key="11">
    <source>
        <dbReference type="EMBL" id="RKX68641.1"/>
    </source>
</evidence>
<organism evidence="11 12">
    <name type="scientific">candidate division TA06 bacterium</name>
    <dbReference type="NCBI Taxonomy" id="2250710"/>
    <lineage>
        <taxon>Bacteria</taxon>
        <taxon>Bacteria division TA06</taxon>
    </lineage>
</organism>
<dbReference type="AlphaFoldDB" id="A0A660SF50"/>
<comment type="subunit">
    <text evidence="3">Homodimer.</text>
</comment>
<evidence type="ECO:0000256" key="6">
    <source>
        <dbReference type="ARBA" id="ARBA00023186"/>
    </source>
</evidence>
<comment type="similarity">
    <text evidence="2 10">Belongs to the GrpE family.</text>
</comment>
<comment type="function">
    <text evidence="7 9">Participates actively in the response to hyperosmotic and heat shock by preventing the aggregation of stress-denatured proteins, in association with DnaK and GrpE. It is the nucleotide exchange factor for DnaK and may function as a thermosensor. Unfolded proteins bind initially to DnaJ; upon interaction with the DnaJ-bound protein, DnaK hydrolyzes its bound ATP, resulting in the formation of a stable complex. GrpE releases ADP from DnaK; ATP binding to DnaK triggers the release of the substrate protein, thus completing the reaction cycle. Several rounds of ATP-dependent interactions between DnaJ, DnaK and GrpE are required for fully efficient folding.</text>
</comment>
<evidence type="ECO:0000256" key="5">
    <source>
        <dbReference type="ARBA" id="ARBA00023016"/>
    </source>
</evidence>
<keyword evidence="4" id="KW-0963">Cytoplasm</keyword>
<dbReference type="GO" id="GO:0051087">
    <property type="term" value="F:protein-folding chaperone binding"/>
    <property type="evidence" value="ECO:0007669"/>
    <property type="project" value="InterPro"/>
</dbReference>
<evidence type="ECO:0000256" key="8">
    <source>
        <dbReference type="ARBA" id="ARBA00072274"/>
    </source>
</evidence>
<dbReference type="EMBL" id="QNBD01000253">
    <property type="protein sequence ID" value="RKX68641.1"/>
    <property type="molecule type" value="Genomic_DNA"/>
</dbReference>
<dbReference type="PRINTS" id="PR00773">
    <property type="entry name" value="GRPEPROTEIN"/>
</dbReference>
<dbReference type="Pfam" id="PF01025">
    <property type="entry name" value="GrpE"/>
    <property type="match status" value="1"/>
</dbReference>
<evidence type="ECO:0000256" key="4">
    <source>
        <dbReference type="ARBA" id="ARBA00022490"/>
    </source>
</evidence>
<keyword evidence="6 9" id="KW-0143">Chaperone</keyword>
<dbReference type="GO" id="GO:0006457">
    <property type="term" value="P:protein folding"/>
    <property type="evidence" value="ECO:0007669"/>
    <property type="project" value="InterPro"/>
</dbReference>
<evidence type="ECO:0000256" key="9">
    <source>
        <dbReference type="RuleBase" id="RU000639"/>
    </source>
</evidence>
<dbReference type="GO" id="GO:0051082">
    <property type="term" value="F:unfolded protein binding"/>
    <property type="evidence" value="ECO:0007669"/>
    <property type="project" value="TreeGrafter"/>
</dbReference>
<dbReference type="FunFam" id="2.30.22.10:FF:000001">
    <property type="entry name" value="Protein GrpE"/>
    <property type="match status" value="1"/>
</dbReference>
<proteinExistence type="inferred from homology"/>
<dbReference type="Proteomes" id="UP000271125">
    <property type="component" value="Unassembled WGS sequence"/>
</dbReference>